<name>A0A3S0NHG9_9GAMM</name>
<feature type="compositionally biased region" description="Basic residues" evidence="1">
    <location>
        <begin position="24"/>
        <end position="37"/>
    </location>
</feature>
<comment type="caution">
    <text evidence="2">The sequence shown here is derived from an EMBL/GenBank/DDBJ whole genome shotgun (WGS) entry which is preliminary data.</text>
</comment>
<organism evidence="2">
    <name type="scientific">Billgrantia gudaonensis</name>
    <dbReference type="NCBI Taxonomy" id="376427"/>
    <lineage>
        <taxon>Bacteria</taxon>
        <taxon>Pseudomonadati</taxon>
        <taxon>Pseudomonadota</taxon>
        <taxon>Gammaproteobacteria</taxon>
        <taxon>Oceanospirillales</taxon>
        <taxon>Halomonadaceae</taxon>
        <taxon>Billgrantia</taxon>
    </lineage>
</organism>
<dbReference type="AlphaFoldDB" id="A0A3S0NHG9"/>
<protein>
    <submittedName>
        <fullName evidence="2">Uncharacterized protein</fullName>
    </submittedName>
</protein>
<evidence type="ECO:0000313" key="2">
    <source>
        <dbReference type="EMBL" id="RUA22719.1"/>
    </source>
</evidence>
<gene>
    <name evidence="2" type="ORF">DSL92_04445</name>
</gene>
<dbReference type="EMBL" id="RXHI01000011">
    <property type="protein sequence ID" value="RUA22719.1"/>
    <property type="molecule type" value="Genomic_DNA"/>
</dbReference>
<proteinExistence type="predicted"/>
<feature type="region of interest" description="Disordered" evidence="1">
    <location>
        <begin position="1"/>
        <end position="41"/>
    </location>
</feature>
<accession>A0A3S0NHG9</accession>
<feature type="compositionally biased region" description="Basic and acidic residues" evidence="1">
    <location>
        <begin position="7"/>
        <end position="16"/>
    </location>
</feature>
<reference evidence="2" key="1">
    <citation type="submission" date="2018-12" db="EMBL/GenBank/DDBJ databases">
        <authorList>
            <person name="Jadhav K."/>
            <person name="Kushwaha B."/>
            <person name="Jadhav I."/>
        </authorList>
    </citation>
    <scope>NUCLEOTIDE SEQUENCE [LARGE SCALE GENOMIC DNA]</scope>
    <source>
        <strain evidence="2">SBS 10</strain>
    </source>
</reference>
<sequence length="88" mass="9443">MVGTISHCRDYHRTGRADGSLPRTGHRPRANHSAPHRARPDPLVLARGESAPGTLHCAHSSSACSFSAKESLFRLPWCSAASTSPPRS</sequence>
<evidence type="ECO:0000256" key="1">
    <source>
        <dbReference type="SAM" id="MobiDB-lite"/>
    </source>
</evidence>